<dbReference type="AlphaFoldDB" id="A0A1I1T055"/>
<gene>
    <name evidence="1" type="ORF">SAMN02745121_00402</name>
</gene>
<sequence length="169" mass="18059">MMYKSTTKRLLATSVVAVLLPGVVGSAYLVPDVAHAEVKTVACKVTAFLAQKDGDGTIPADLKFLEEQLHDDSFAAFKGFRLLETKSLRLGVDKPGLAALKSGFQLKLSLLGEANNKLKLHANLLAPGRDAPLVDTDYAIDDNGLLLVGGVRHLEGKIFFAIQCGKQPS</sequence>
<dbReference type="Proteomes" id="UP000199400">
    <property type="component" value="Unassembled WGS sequence"/>
</dbReference>
<dbReference type="EMBL" id="FOMX01000002">
    <property type="protein sequence ID" value="SFD52065.1"/>
    <property type="molecule type" value="Genomic_DNA"/>
</dbReference>
<dbReference type="STRING" id="54.SAMN02745121_00402"/>
<evidence type="ECO:0000313" key="1">
    <source>
        <dbReference type="EMBL" id="SFD52065.1"/>
    </source>
</evidence>
<protein>
    <submittedName>
        <fullName evidence="1">Uncharacterized protein</fullName>
    </submittedName>
</protein>
<accession>A0A1I1T055</accession>
<proteinExistence type="predicted"/>
<keyword evidence="2" id="KW-1185">Reference proteome</keyword>
<organism evidence="1 2">
    <name type="scientific">Nannocystis exedens</name>
    <dbReference type="NCBI Taxonomy" id="54"/>
    <lineage>
        <taxon>Bacteria</taxon>
        <taxon>Pseudomonadati</taxon>
        <taxon>Myxococcota</taxon>
        <taxon>Polyangia</taxon>
        <taxon>Nannocystales</taxon>
        <taxon>Nannocystaceae</taxon>
        <taxon>Nannocystis</taxon>
    </lineage>
</organism>
<name>A0A1I1T055_9BACT</name>
<dbReference type="RefSeq" id="WP_143140157.1">
    <property type="nucleotide sequence ID" value="NZ_FOMX01000002.1"/>
</dbReference>
<evidence type="ECO:0000313" key="2">
    <source>
        <dbReference type="Proteomes" id="UP000199400"/>
    </source>
</evidence>
<reference evidence="2" key="1">
    <citation type="submission" date="2016-10" db="EMBL/GenBank/DDBJ databases">
        <authorList>
            <person name="Varghese N."/>
            <person name="Submissions S."/>
        </authorList>
    </citation>
    <scope>NUCLEOTIDE SEQUENCE [LARGE SCALE GENOMIC DNA]</scope>
    <source>
        <strain evidence="2">ATCC 25963</strain>
    </source>
</reference>